<reference evidence="12 14" key="1">
    <citation type="journal article" date="2012" name="Nature">
        <title>Algal genomes reveal evolutionary mosaicism and the fate of nucleomorphs.</title>
        <authorList>
            <consortium name="DOE Joint Genome Institute"/>
            <person name="Curtis B.A."/>
            <person name="Tanifuji G."/>
            <person name="Burki F."/>
            <person name="Gruber A."/>
            <person name="Irimia M."/>
            <person name="Maruyama S."/>
            <person name="Arias M.C."/>
            <person name="Ball S.G."/>
            <person name="Gile G.H."/>
            <person name="Hirakawa Y."/>
            <person name="Hopkins J.F."/>
            <person name="Kuo A."/>
            <person name="Rensing S.A."/>
            <person name="Schmutz J."/>
            <person name="Symeonidi A."/>
            <person name="Elias M."/>
            <person name="Eveleigh R.J."/>
            <person name="Herman E.K."/>
            <person name="Klute M.J."/>
            <person name="Nakayama T."/>
            <person name="Obornik M."/>
            <person name="Reyes-Prieto A."/>
            <person name="Armbrust E.V."/>
            <person name="Aves S.J."/>
            <person name="Beiko R.G."/>
            <person name="Coutinho P."/>
            <person name="Dacks J.B."/>
            <person name="Durnford D.G."/>
            <person name="Fast N.M."/>
            <person name="Green B.R."/>
            <person name="Grisdale C.J."/>
            <person name="Hempel F."/>
            <person name="Henrissat B."/>
            <person name="Hoppner M.P."/>
            <person name="Ishida K."/>
            <person name="Kim E."/>
            <person name="Koreny L."/>
            <person name="Kroth P.G."/>
            <person name="Liu Y."/>
            <person name="Malik S.B."/>
            <person name="Maier U.G."/>
            <person name="McRose D."/>
            <person name="Mock T."/>
            <person name="Neilson J.A."/>
            <person name="Onodera N.T."/>
            <person name="Poole A.M."/>
            <person name="Pritham E.J."/>
            <person name="Richards T.A."/>
            <person name="Rocap G."/>
            <person name="Roy S.W."/>
            <person name="Sarai C."/>
            <person name="Schaack S."/>
            <person name="Shirato S."/>
            <person name="Slamovits C.H."/>
            <person name="Spencer D.F."/>
            <person name="Suzuki S."/>
            <person name="Worden A.Z."/>
            <person name="Zauner S."/>
            <person name="Barry K."/>
            <person name="Bell C."/>
            <person name="Bharti A.K."/>
            <person name="Crow J.A."/>
            <person name="Grimwood J."/>
            <person name="Kramer R."/>
            <person name="Lindquist E."/>
            <person name="Lucas S."/>
            <person name="Salamov A."/>
            <person name="McFadden G.I."/>
            <person name="Lane C.E."/>
            <person name="Keeling P.J."/>
            <person name="Gray M.W."/>
            <person name="Grigoriev I.V."/>
            <person name="Archibald J.M."/>
        </authorList>
    </citation>
    <scope>NUCLEOTIDE SEQUENCE</scope>
    <source>
        <strain evidence="12 14">CCMP2712</strain>
    </source>
</reference>
<reference evidence="14" key="2">
    <citation type="submission" date="2012-11" db="EMBL/GenBank/DDBJ databases">
        <authorList>
            <person name="Kuo A."/>
            <person name="Curtis B.A."/>
            <person name="Tanifuji G."/>
            <person name="Burki F."/>
            <person name="Gruber A."/>
            <person name="Irimia M."/>
            <person name="Maruyama S."/>
            <person name="Arias M.C."/>
            <person name="Ball S.G."/>
            <person name="Gile G.H."/>
            <person name="Hirakawa Y."/>
            <person name="Hopkins J.F."/>
            <person name="Rensing S.A."/>
            <person name="Schmutz J."/>
            <person name="Symeonidi A."/>
            <person name="Elias M."/>
            <person name="Eveleigh R.J."/>
            <person name="Herman E.K."/>
            <person name="Klute M.J."/>
            <person name="Nakayama T."/>
            <person name="Obornik M."/>
            <person name="Reyes-Prieto A."/>
            <person name="Armbrust E.V."/>
            <person name="Aves S.J."/>
            <person name="Beiko R.G."/>
            <person name="Coutinho P."/>
            <person name="Dacks J.B."/>
            <person name="Durnford D.G."/>
            <person name="Fast N.M."/>
            <person name="Green B.R."/>
            <person name="Grisdale C."/>
            <person name="Hempe F."/>
            <person name="Henrissat B."/>
            <person name="Hoppner M.P."/>
            <person name="Ishida K.-I."/>
            <person name="Kim E."/>
            <person name="Koreny L."/>
            <person name="Kroth P.G."/>
            <person name="Liu Y."/>
            <person name="Malik S.-B."/>
            <person name="Maier U.G."/>
            <person name="McRose D."/>
            <person name="Mock T."/>
            <person name="Neilson J.A."/>
            <person name="Onodera N.T."/>
            <person name="Poole A.M."/>
            <person name="Pritham E.J."/>
            <person name="Richards T.A."/>
            <person name="Rocap G."/>
            <person name="Roy S.W."/>
            <person name="Sarai C."/>
            <person name="Schaack S."/>
            <person name="Shirato S."/>
            <person name="Slamovits C.H."/>
            <person name="Spencer D.F."/>
            <person name="Suzuki S."/>
            <person name="Worden A.Z."/>
            <person name="Zauner S."/>
            <person name="Barry K."/>
            <person name="Bell C."/>
            <person name="Bharti A.K."/>
            <person name="Crow J.A."/>
            <person name="Grimwood J."/>
            <person name="Kramer R."/>
            <person name="Lindquist E."/>
            <person name="Lucas S."/>
            <person name="Salamov A."/>
            <person name="McFadden G.I."/>
            <person name="Lane C.E."/>
            <person name="Keeling P.J."/>
            <person name="Gray M.W."/>
            <person name="Grigoriev I.V."/>
            <person name="Archibald J.M."/>
        </authorList>
    </citation>
    <scope>NUCLEOTIDE SEQUENCE</scope>
    <source>
        <strain evidence="14">CCMP2712</strain>
    </source>
</reference>
<dbReference type="OMA" id="CVQIPNV"/>
<dbReference type="InterPro" id="IPR043519">
    <property type="entry name" value="NT_sf"/>
</dbReference>
<feature type="compositionally biased region" description="Polar residues" evidence="8">
    <location>
        <begin position="77"/>
        <end position="89"/>
    </location>
</feature>
<dbReference type="EnsemblProtists" id="EKX54902">
    <property type="protein sequence ID" value="EKX54902"/>
    <property type="gene ID" value="GUITHDRAFT_99551"/>
</dbReference>
<evidence type="ECO:0000256" key="6">
    <source>
        <dbReference type="ARBA" id="ARBA00022723"/>
    </source>
</evidence>
<dbReference type="SUPFAM" id="SSF81301">
    <property type="entry name" value="Nucleotidyltransferase"/>
    <property type="match status" value="1"/>
</dbReference>
<dbReference type="GO" id="GO:0031123">
    <property type="term" value="P:RNA 3'-end processing"/>
    <property type="evidence" value="ECO:0007669"/>
    <property type="project" value="TreeGrafter"/>
</dbReference>
<feature type="signal peptide" evidence="9">
    <location>
        <begin position="1"/>
        <end position="20"/>
    </location>
</feature>
<feature type="compositionally biased region" description="Polar residues" evidence="8">
    <location>
        <begin position="38"/>
        <end position="48"/>
    </location>
</feature>
<evidence type="ECO:0000313" key="12">
    <source>
        <dbReference type="EMBL" id="EKX54902.1"/>
    </source>
</evidence>
<protein>
    <submittedName>
        <fullName evidence="12 13">Uncharacterized protein</fullName>
    </submittedName>
</protein>
<evidence type="ECO:0000256" key="4">
    <source>
        <dbReference type="ARBA" id="ARBA00022490"/>
    </source>
</evidence>
<keyword evidence="14" id="KW-1185">Reference proteome</keyword>
<dbReference type="PANTHER" id="PTHR12271:SF40">
    <property type="entry name" value="POLY(A) RNA POLYMERASE GLD2"/>
    <property type="match status" value="1"/>
</dbReference>
<evidence type="ECO:0000256" key="9">
    <source>
        <dbReference type="SAM" id="SignalP"/>
    </source>
</evidence>
<dbReference type="Pfam" id="PF22600">
    <property type="entry name" value="MTPAP-like_central"/>
    <property type="match status" value="1"/>
</dbReference>
<evidence type="ECO:0000256" key="7">
    <source>
        <dbReference type="ARBA" id="ARBA00022842"/>
    </source>
</evidence>
<dbReference type="GO" id="GO:0005737">
    <property type="term" value="C:cytoplasm"/>
    <property type="evidence" value="ECO:0007669"/>
    <property type="project" value="UniProtKB-SubCell"/>
</dbReference>
<dbReference type="eggNOG" id="KOG2277">
    <property type="taxonomic scope" value="Eukaryota"/>
</dbReference>
<name>L1K2U8_GUITC</name>
<dbReference type="SUPFAM" id="SSF81631">
    <property type="entry name" value="PAP/OAS1 substrate-binding domain"/>
    <property type="match status" value="1"/>
</dbReference>
<dbReference type="OrthoDB" id="2274644at2759"/>
<evidence type="ECO:0000313" key="14">
    <source>
        <dbReference type="Proteomes" id="UP000011087"/>
    </source>
</evidence>
<comment type="cofactor">
    <cofactor evidence="2">
        <name>Mg(2+)</name>
        <dbReference type="ChEBI" id="CHEBI:18420"/>
    </cofactor>
</comment>
<proteinExistence type="predicted"/>
<feature type="region of interest" description="Disordered" evidence="8">
    <location>
        <begin position="38"/>
        <end position="59"/>
    </location>
</feature>
<comment type="cofactor">
    <cofactor evidence="1">
        <name>Mn(2+)</name>
        <dbReference type="ChEBI" id="CHEBI:29035"/>
    </cofactor>
</comment>
<feature type="region of interest" description="Disordered" evidence="8">
    <location>
        <begin position="77"/>
        <end position="97"/>
    </location>
</feature>
<dbReference type="Pfam" id="PF03828">
    <property type="entry name" value="PAP_assoc"/>
    <property type="match status" value="1"/>
</dbReference>
<keyword evidence="5" id="KW-0808">Transferase</keyword>
<evidence type="ECO:0000259" key="11">
    <source>
        <dbReference type="Pfam" id="PF22600"/>
    </source>
</evidence>
<dbReference type="Gene3D" id="1.10.1410.10">
    <property type="match status" value="1"/>
</dbReference>
<accession>L1K2U8</accession>
<dbReference type="HOGENOM" id="CLU_558318_0_0_1"/>
<evidence type="ECO:0000256" key="1">
    <source>
        <dbReference type="ARBA" id="ARBA00001936"/>
    </source>
</evidence>
<dbReference type="GO" id="GO:0016779">
    <property type="term" value="F:nucleotidyltransferase activity"/>
    <property type="evidence" value="ECO:0007669"/>
    <property type="project" value="TreeGrafter"/>
</dbReference>
<evidence type="ECO:0000256" key="2">
    <source>
        <dbReference type="ARBA" id="ARBA00001946"/>
    </source>
</evidence>
<evidence type="ECO:0000256" key="3">
    <source>
        <dbReference type="ARBA" id="ARBA00004496"/>
    </source>
</evidence>
<evidence type="ECO:0000256" key="8">
    <source>
        <dbReference type="SAM" id="MobiDB-lite"/>
    </source>
</evidence>
<gene>
    <name evidence="12" type="ORF">GUITHDRAFT_99551</name>
</gene>
<dbReference type="InterPro" id="IPR002058">
    <property type="entry name" value="PAP_assoc"/>
</dbReference>
<dbReference type="GeneID" id="17311705"/>
<reference evidence="13" key="3">
    <citation type="submission" date="2015-06" db="UniProtKB">
        <authorList>
            <consortium name="EnsemblProtists"/>
        </authorList>
    </citation>
    <scope>IDENTIFICATION</scope>
</reference>
<feature type="domain" description="Poly(A) RNA polymerase mitochondrial-like central palm" evidence="11">
    <location>
        <begin position="130"/>
        <end position="280"/>
    </location>
</feature>
<dbReference type="STRING" id="905079.L1K2U8"/>
<organism evidence="12">
    <name type="scientific">Guillardia theta (strain CCMP2712)</name>
    <name type="common">Cryptophyte</name>
    <dbReference type="NCBI Taxonomy" id="905079"/>
    <lineage>
        <taxon>Eukaryota</taxon>
        <taxon>Cryptophyceae</taxon>
        <taxon>Pyrenomonadales</taxon>
        <taxon>Geminigeraceae</taxon>
        <taxon>Guillardia</taxon>
    </lineage>
</organism>
<dbReference type="AlphaFoldDB" id="L1K2U8"/>
<keyword evidence="7" id="KW-0460">Magnesium</keyword>
<comment type="subcellular location">
    <subcellularLocation>
        <location evidence="3">Cytoplasm</location>
    </subcellularLocation>
</comment>
<evidence type="ECO:0000256" key="5">
    <source>
        <dbReference type="ARBA" id="ARBA00022679"/>
    </source>
</evidence>
<keyword evidence="9" id="KW-0732">Signal</keyword>
<dbReference type="KEGG" id="gtt:GUITHDRAFT_99551"/>
<dbReference type="PaxDb" id="55529-EKX54902"/>
<dbReference type="PANTHER" id="PTHR12271">
    <property type="entry name" value="POLY A POLYMERASE CID PAP -RELATED"/>
    <property type="match status" value="1"/>
</dbReference>
<dbReference type="GO" id="GO:0046872">
    <property type="term" value="F:metal ion binding"/>
    <property type="evidence" value="ECO:0007669"/>
    <property type="project" value="UniProtKB-KW"/>
</dbReference>
<evidence type="ECO:0000313" key="13">
    <source>
        <dbReference type="EnsemblProtists" id="EKX54902"/>
    </source>
</evidence>
<dbReference type="RefSeq" id="XP_005841882.1">
    <property type="nucleotide sequence ID" value="XM_005841825.1"/>
</dbReference>
<dbReference type="Gene3D" id="3.30.460.10">
    <property type="entry name" value="Beta Polymerase, domain 2"/>
    <property type="match status" value="1"/>
</dbReference>
<feature type="domain" description="PAP-associated" evidence="10">
    <location>
        <begin position="396"/>
        <end position="450"/>
    </location>
</feature>
<keyword evidence="4" id="KW-0963">Cytoplasm</keyword>
<dbReference type="InterPro" id="IPR054708">
    <property type="entry name" value="MTPAP-like_central"/>
</dbReference>
<feature type="compositionally biased region" description="Low complexity" evidence="8">
    <location>
        <begin position="49"/>
        <end position="59"/>
    </location>
</feature>
<feature type="chain" id="PRO_5008772129" evidence="9">
    <location>
        <begin position="21"/>
        <end position="489"/>
    </location>
</feature>
<dbReference type="EMBL" id="JH992966">
    <property type="protein sequence ID" value="EKX54902.1"/>
    <property type="molecule type" value="Genomic_DNA"/>
</dbReference>
<keyword evidence="6" id="KW-0479">Metal-binding</keyword>
<dbReference type="Proteomes" id="UP000011087">
    <property type="component" value="Unassembled WGS sequence"/>
</dbReference>
<evidence type="ECO:0000259" key="10">
    <source>
        <dbReference type="Pfam" id="PF03828"/>
    </source>
</evidence>
<sequence length="489" mass="54811">MKLLVTLARLTLLFHACVPAASPSSALIVQSPHVKVPSTGQAGHSINDSTSPSSWSEQSKWSEASSELLPAAYDSFSNPLIQSRGPTQTSSEEESEATAVSISMLTSSVLVCNVRRLTGQDEASKLLAWIDMQVQEVVRRVAMPPAKARRQQMFVANLTRAVKCILGADAELRAYGSAAAGFGSVDSDLDLQLSLSSKRKQLRTPMAVRGTYLPRVLVRMQGKKTVMMRRRENIRMLKVLSHALRSRFGLKAVAILRARVPLVTVQSEDATLSFDISVHEEENFGRFAVNFLEVMRRVDERVKEVVLAVKTWSKRREINEAFRGTLNSFSLIIMVLFVLQRLDPPILPNLFLPVLPLRGAAAERARKARRREEVVYDVLKPIATIRGVDGQPKMAGEILLRFFAFFALEFNWSQECLSIREGRTRKVQETAFPSSERFHVFIEDFLDESNNVARCVDQAGRQRIEDEFRRAYDTLCAKGDFEALLQSPL</sequence>